<keyword evidence="3" id="KW-1185">Reference proteome</keyword>
<dbReference type="PROSITE" id="PS51257">
    <property type="entry name" value="PROKAR_LIPOPROTEIN"/>
    <property type="match status" value="1"/>
</dbReference>
<feature type="domain" description="DUF5017" evidence="1">
    <location>
        <begin position="18"/>
        <end position="192"/>
    </location>
</feature>
<dbReference type="InterPro" id="IPR032185">
    <property type="entry name" value="DUF5017"/>
</dbReference>
<evidence type="ECO:0000313" key="3">
    <source>
        <dbReference type="Proteomes" id="UP000308181"/>
    </source>
</evidence>
<name>A0A4U1BVR0_9SPHI</name>
<gene>
    <name evidence="2" type="ORF">FA046_12525</name>
</gene>
<accession>A0A4U1BVR0</accession>
<sequence>MKKLNLIALLFCVALFGCEKYQLDNLQFDVTAPKTTLKVGEEVTFNFTGNPDNITFFSGEIGKQYEFKDRKSGNGKVELQFTSYLQNNKPNTLKFLASTNFTGISDSASIVNATWVDITNRVTLSSGLDNTASGVVDLTDFRDLNKKVYFAFRYTDNTSTTAQATWTLRDFVVKNTVNNRVFEIMNLADAAWGRYSMINKTNIWTVSATGLRFTGGGANSPNNDAWVIARPADLSFVSKDLGEAIKDINQRLLPQKCIFNTPGTYKVSFLASKGNLETFKSVLKEITIRVEP</sequence>
<comment type="caution">
    <text evidence="2">The sequence shown here is derived from an EMBL/GenBank/DDBJ whole genome shotgun (WGS) entry which is preliminary data.</text>
</comment>
<proteinExistence type="predicted"/>
<dbReference type="Pfam" id="PF16409">
    <property type="entry name" value="DUF5017"/>
    <property type="match status" value="1"/>
</dbReference>
<reference evidence="2 3" key="1">
    <citation type="submission" date="2019-04" db="EMBL/GenBank/DDBJ databases">
        <title>Pedobacter sp. AR-3-17 sp. nov., isolated from Arctic soil.</title>
        <authorList>
            <person name="Dahal R.H."/>
            <person name="Kim D.-U."/>
        </authorList>
    </citation>
    <scope>NUCLEOTIDE SEQUENCE [LARGE SCALE GENOMIC DNA]</scope>
    <source>
        <strain evidence="2 3">AR-3-17</strain>
    </source>
</reference>
<organism evidence="2 3">
    <name type="scientific">Pedobacter cryophilus</name>
    <dbReference type="NCBI Taxonomy" id="2571271"/>
    <lineage>
        <taxon>Bacteria</taxon>
        <taxon>Pseudomonadati</taxon>
        <taxon>Bacteroidota</taxon>
        <taxon>Sphingobacteriia</taxon>
        <taxon>Sphingobacteriales</taxon>
        <taxon>Sphingobacteriaceae</taxon>
        <taxon>Pedobacter</taxon>
    </lineage>
</organism>
<dbReference type="Proteomes" id="UP000308181">
    <property type="component" value="Unassembled WGS sequence"/>
</dbReference>
<evidence type="ECO:0000259" key="1">
    <source>
        <dbReference type="Pfam" id="PF16409"/>
    </source>
</evidence>
<dbReference type="EMBL" id="SWBP01000004">
    <property type="protein sequence ID" value="TKB96895.1"/>
    <property type="molecule type" value="Genomic_DNA"/>
</dbReference>
<dbReference type="RefSeq" id="WP_136826859.1">
    <property type="nucleotide sequence ID" value="NZ_SWBP01000004.1"/>
</dbReference>
<evidence type="ECO:0000313" key="2">
    <source>
        <dbReference type="EMBL" id="TKB96895.1"/>
    </source>
</evidence>
<dbReference type="OrthoDB" id="1082472at2"/>
<dbReference type="AlphaFoldDB" id="A0A4U1BVR0"/>
<protein>
    <submittedName>
        <fullName evidence="2">DUF5017 domain-containing protein</fullName>
    </submittedName>
</protein>